<feature type="chain" id="PRO_5021842317" evidence="1">
    <location>
        <begin position="23"/>
        <end position="301"/>
    </location>
</feature>
<dbReference type="PRINTS" id="PR00691">
    <property type="entry name" value="ADHESINB"/>
</dbReference>
<dbReference type="EMBL" id="VMNI01000022">
    <property type="protein sequence ID" value="TVO72017.1"/>
    <property type="molecule type" value="Genomic_DNA"/>
</dbReference>
<organism evidence="2 3">
    <name type="scientific">Denitromonas halophila</name>
    <dbReference type="NCBI Taxonomy" id="1629404"/>
    <lineage>
        <taxon>Bacteria</taxon>
        <taxon>Pseudomonadati</taxon>
        <taxon>Pseudomonadota</taxon>
        <taxon>Betaproteobacteria</taxon>
        <taxon>Rhodocyclales</taxon>
        <taxon>Zoogloeaceae</taxon>
        <taxon>Denitromonas</taxon>
    </lineage>
</organism>
<accession>A0A557RQH8</accession>
<comment type="caution">
    <text evidence="2">The sequence shown here is derived from an EMBL/GenBank/DDBJ whole genome shotgun (WGS) entry which is preliminary data.</text>
</comment>
<dbReference type="Gene3D" id="3.40.50.1980">
    <property type="entry name" value="Nitrogenase molybdenum iron protein domain"/>
    <property type="match status" value="2"/>
</dbReference>
<gene>
    <name evidence="2" type="ORF">FHP89_19370</name>
</gene>
<dbReference type="GO" id="GO:0030001">
    <property type="term" value="P:metal ion transport"/>
    <property type="evidence" value="ECO:0007669"/>
    <property type="project" value="InterPro"/>
</dbReference>
<evidence type="ECO:0000313" key="3">
    <source>
        <dbReference type="Proteomes" id="UP000318349"/>
    </source>
</evidence>
<evidence type="ECO:0000313" key="2">
    <source>
        <dbReference type="EMBL" id="TVO72017.1"/>
    </source>
</evidence>
<keyword evidence="1" id="KW-0732">Signal</keyword>
<reference evidence="2 3" key="1">
    <citation type="submission" date="2019-07" db="EMBL/GenBank/DDBJ databases">
        <title>The pathways for chlorine oxyanion respiration interact through the shared metabolite chlorate.</title>
        <authorList>
            <person name="Barnum T.P."/>
            <person name="Cheng Y."/>
            <person name="Hill K.A."/>
            <person name="Lucas L.N."/>
            <person name="Carlson H.K."/>
            <person name="Coates J.D."/>
        </authorList>
    </citation>
    <scope>NUCLEOTIDE SEQUENCE [LARGE SCALE GENOMIC DNA]</scope>
    <source>
        <strain evidence="2 3">SFB-1</strain>
    </source>
</reference>
<name>A0A557RQH8_9RHOO</name>
<dbReference type="PANTHER" id="PTHR42953">
    <property type="entry name" value="HIGH-AFFINITY ZINC UPTAKE SYSTEM PROTEIN ZNUA-RELATED"/>
    <property type="match status" value="1"/>
</dbReference>
<sequence length="301" mass="32204">MRMIRRILFALLCLGLTGPASAGLKVFATLPEWGALAQVIGGDAVTVFVATHARQDPHHIEARPSLIARARQADLVVANGAELEIGWLPAVLSSAGNPVIQPGQPGYFEAAAQVALLEVPVRVDRADGDVHPAGNPHIGLDPRVMLTVGAALQQRMAARDPAQAAVYEANWAAFRTRWQAAIARWAERAAPLRGEAIVVHHTAYPYFTHWLGLSRAGTLEPKPGVAPGSAHLAALRDALAGQRVLAIVRPPYASEGPGQWLAEHSGIPLLRLPVSVETSADEAGLTAWFDELIDRLLAQRR</sequence>
<protein>
    <submittedName>
        <fullName evidence="2">Zinc ABC transporter substrate-binding protein</fullName>
    </submittedName>
</protein>
<dbReference type="InterPro" id="IPR006127">
    <property type="entry name" value="ZnuA-like"/>
</dbReference>
<proteinExistence type="predicted"/>
<dbReference type="Proteomes" id="UP000318349">
    <property type="component" value="Unassembled WGS sequence"/>
</dbReference>
<feature type="signal peptide" evidence="1">
    <location>
        <begin position="1"/>
        <end position="22"/>
    </location>
</feature>
<dbReference type="SUPFAM" id="SSF53807">
    <property type="entry name" value="Helical backbone' metal receptor"/>
    <property type="match status" value="1"/>
</dbReference>
<dbReference type="AlphaFoldDB" id="A0A557RQH8"/>
<dbReference type="GO" id="GO:0007155">
    <property type="term" value="P:cell adhesion"/>
    <property type="evidence" value="ECO:0007669"/>
    <property type="project" value="InterPro"/>
</dbReference>
<dbReference type="InterPro" id="IPR050492">
    <property type="entry name" value="Bact_metal-bind_prot9"/>
</dbReference>
<evidence type="ECO:0000256" key="1">
    <source>
        <dbReference type="SAM" id="SignalP"/>
    </source>
</evidence>
<dbReference type="Pfam" id="PF01297">
    <property type="entry name" value="ZnuA"/>
    <property type="match status" value="1"/>
</dbReference>
<dbReference type="GO" id="GO:0046872">
    <property type="term" value="F:metal ion binding"/>
    <property type="evidence" value="ECO:0007669"/>
    <property type="project" value="InterPro"/>
</dbReference>
<dbReference type="PANTHER" id="PTHR42953:SF2">
    <property type="entry name" value="ADHESION PROTEIN"/>
    <property type="match status" value="1"/>
</dbReference>
<dbReference type="InterPro" id="IPR006129">
    <property type="entry name" value="AdhesinB"/>
</dbReference>